<evidence type="ECO:0000256" key="1">
    <source>
        <dbReference type="SAM" id="MobiDB-lite"/>
    </source>
</evidence>
<dbReference type="PANTHER" id="PTHR33065:SF177">
    <property type="entry name" value="OS08G0141000 PROTEIN"/>
    <property type="match status" value="1"/>
</dbReference>
<accession>A0A1Z5RKE5</accession>
<dbReference type="EMBL" id="CM000763">
    <property type="protein sequence ID" value="OQU84220.1"/>
    <property type="molecule type" value="Genomic_DNA"/>
</dbReference>
<reference evidence="4" key="2">
    <citation type="journal article" date="2018" name="Plant J.">
        <title>The Sorghum bicolor reference genome: improved assembly, gene annotations, a transcriptome atlas, and signatures of genome organization.</title>
        <authorList>
            <person name="McCormick R.F."/>
            <person name="Truong S.K."/>
            <person name="Sreedasyam A."/>
            <person name="Jenkins J."/>
            <person name="Shu S."/>
            <person name="Sims D."/>
            <person name="Kennedy M."/>
            <person name="Amirebrahimi M."/>
            <person name="Weers B.D."/>
            <person name="McKinley B."/>
            <person name="Mattison A."/>
            <person name="Morishige D.T."/>
            <person name="Grimwood J."/>
            <person name="Schmutz J."/>
            <person name="Mullet J.E."/>
        </authorList>
    </citation>
    <scope>NUCLEOTIDE SEQUENCE [LARGE SCALE GENOMIC DNA]</scope>
    <source>
        <strain evidence="4">cv. BTx623</strain>
    </source>
</reference>
<dbReference type="InterPro" id="IPR046533">
    <property type="entry name" value="DUF6598"/>
</dbReference>
<gene>
    <name evidence="3" type="ORF">SORBI_3004G014900</name>
</gene>
<dbReference type="Gramene" id="OQU84220">
    <property type="protein sequence ID" value="OQU84220"/>
    <property type="gene ID" value="SORBI_3004G014900"/>
</dbReference>
<organism evidence="3 4">
    <name type="scientific">Sorghum bicolor</name>
    <name type="common">Sorghum</name>
    <name type="synonym">Sorghum vulgare</name>
    <dbReference type="NCBI Taxonomy" id="4558"/>
    <lineage>
        <taxon>Eukaryota</taxon>
        <taxon>Viridiplantae</taxon>
        <taxon>Streptophyta</taxon>
        <taxon>Embryophyta</taxon>
        <taxon>Tracheophyta</taxon>
        <taxon>Spermatophyta</taxon>
        <taxon>Magnoliopsida</taxon>
        <taxon>Liliopsida</taxon>
        <taxon>Poales</taxon>
        <taxon>Poaceae</taxon>
        <taxon>PACMAD clade</taxon>
        <taxon>Panicoideae</taxon>
        <taxon>Andropogonodae</taxon>
        <taxon>Andropogoneae</taxon>
        <taxon>Sorghinae</taxon>
        <taxon>Sorghum</taxon>
    </lineage>
</organism>
<dbReference type="AlphaFoldDB" id="A0A1Z5RKE5"/>
<dbReference type="ExpressionAtlas" id="A0A1Z5RKE5">
    <property type="expression patterns" value="baseline"/>
</dbReference>
<dbReference type="PANTHER" id="PTHR33065">
    <property type="entry name" value="OS07G0486400 PROTEIN"/>
    <property type="match status" value="1"/>
</dbReference>
<name>A0A1Z5RKE5_SORBI</name>
<keyword evidence="4" id="KW-1185">Reference proteome</keyword>
<evidence type="ECO:0000313" key="3">
    <source>
        <dbReference type="EMBL" id="OQU84220.1"/>
    </source>
</evidence>
<protein>
    <recommendedName>
        <fullName evidence="2">DUF6598 domain-containing protein</fullName>
    </recommendedName>
</protein>
<dbReference type="Proteomes" id="UP000000768">
    <property type="component" value="Chromosome 4"/>
</dbReference>
<evidence type="ECO:0000259" key="2">
    <source>
        <dbReference type="Pfam" id="PF20241"/>
    </source>
</evidence>
<feature type="region of interest" description="Disordered" evidence="1">
    <location>
        <begin position="1"/>
        <end position="28"/>
    </location>
</feature>
<reference evidence="3 4" key="1">
    <citation type="journal article" date="2009" name="Nature">
        <title>The Sorghum bicolor genome and the diversification of grasses.</title>
        <authorList>
            <person name="Paterson A.H."/>
            <person name="Bowers J.E."/>
            <person name="Bruggmann R."/>
            <person name="Dubchak I."/>
            <person name="Grimwood J."/>
            <person name="Gundlach H."/>
            <person name="Haberer G."/>
            <person name="Hellsten U."/>
            <person name="Mitros T."/>
            <person name="Poliakov A."/>
            <person name="Schmutz J."/>
            <person name="Spannagl M."/>
            <person name="Tang H."/>
            <person name="Wang X."/>
            <person name="Wicker T."/>
            <person name="Bharti A.K."/>
            <person name="Chapman J."/>
            <person name="Feltus F.A."/>
            <person name="Gowik U."/>
            <person name="Grigoriev I.V."/>
            <person name="Lyons E."/>
            <person name="Maher C.A."/>
            <person name="Martis M."/>
            <person name="Narechania A."/>
            <person name="Otillar R.P."/>
            <person name="Penning B.W."/>
            <person name="Salamov A.A."/>
            <person name="Wang Y."/>
            <person name="Zhang L."/>
            <person name="Carpita N.C."/>
            <person name="Freeling M."/>
            <person name="Gingle A.R."/>
            <person name="Hash C.T."/>
            <person name="Keller B."/>
            <person name="Klein P."/>
            <person name="Kresovich S."/>
            <person name="McCann M.C."/>
            <person name="Ming R."/>
            <person name="Peterson D.G."/>
            <person name="Mehboob-ur-Rahman"/>
            <person name="Ware D."/>
            <person name="Westhoff P."/>
            <person name="Mayer K.F."/>
            <person name="Messing J."/>
            <person name="Rokhsar D.S."/>
        </authorList>
    </citation>
    <scope>NUCLEOTIDE SEQUENCE [LARGE SCALE GENOMIC DNA]</scope>
    <source>
        <strain evidence="4">cv. BTx623</strain>
    </source>
</reference>
<dbReference type="Pfam" id="PF20241">
    <property type="entry name" value="DUF6598"/>
    <property type="match status" value="1"/>
</dbReference>
<sequence length="369" mass="40911">MANETPSIQAVVAAANGGPTPSPSPEEDRIMARLGAEAKDEMEMVALHAAAGKAARGEEEEDDYYLGEANDNEADAREFRDTWNRIFSDVNGCFEDTTKIPNKRYTFKKPKWPQWASEPTTLQIFSVKVARIRGGLRWPLHVFGMVAIRDCADQNRNMIFDRSRDNCQILTQEVPYLKLTGPSRAVMLSDPATFEVNLKVKGTTESDDECLSFLAVSYINYEGVHSYHLTREYHSRLSTLEFALGSMSFSVEATIALRITSGDWPSGFRAKFTASTTSISCAKVILLDSGDDKVSVVGHARNITLSRSVVSVEYFAEQLEVCAKALQGDHVVAGRHMFFKARKDGVSDGTLRLGFCTLGVTIYWSLIGY</sequence>
<proteinExistence type="predicted"/>
<dbReference type="InParanoid" id="A0A1Z5RKE5"/>
<feature type="domain" description="DUF6598" evidence="2">
    <location>
        <begin position="121"/>
        <end position="362"/>
    </location>
</feature>
<evidence type="ECO:0000313" key="4">
    <source>
        <dbReference type="Proteomes" id="UP000000768"/>
    </source>
</evidence>